<feature type="transmembrane region" description="Helical" evidence="7">
    <location>
        <begin position="32"/>
        <end position="53"/>
    </location>
</feature>
<accession>A0A4R1B1W4</accession>
<feature type="domain" description="EamA" evidence="8">
    <location>
        <begin position="3"/>
        <end position="137"/>
    </location>
</feature>
<dbReference type="InterPro" id="IPR037185">
    <property type="entry name" value="EmrE-like"/>
</dbReference>
<dbReference type="PANTHER" id="PTHR32322:SF18">
    <property type="entry name" value="S-ADENOSYLMETHIONINE_S-ADENOSYLHOMOCYSTEINE TRANSPORTER"/>
    <property type="match status" value="1"/>
</dbReference>
<evidence type="ECO:0000256" key="3">
    <source>
        <dbReference type="ARBA" id="ARBA00022475"/>
    </source>
</evidence>
<protein>
    <submittedName>
        <fullName evidence="9">DMT family transporter</fullName>
    </submittedName>
</protein>
<dbReference type="OrthoDB" id="9799821at2"/>
<proteinExistence type="inferred from homology"/>
<evidence type="ECO:0000259" key="8">
    <source>
        <dbReference type="Pfam" id="PF00892"/>
    </source>
</evidence>
<feature type="transmembrane region" description="Helical" evidence="7">
    <location>
        <begin position="271"/>
        <end position="288"/>
    </location>
</feature>
<evidence type="ECO:0000256" key="2">
    <source>
        <dbReference type="ARBA" id="ARBA00007362"/>
    </source>
</evidence>
<feature type="transmembrane region" description="Helical" evidence="7">
    <location>
        <begin position="150"/>
        <end position="171"/>
    </location>
</feature>
<dbReference type="RefSeq" id="WP_082631757.1">
    <property type="nucleotide sequence ID" value="NZ_CP183326.1"/>
</dbReference>
<feature type="transmembrane region" description="Helical" evidence="7">
    <location>
        <begin position="65"/>
        <end position="87"/>
    </location>
</feature>
<dbReference type="GO" id="GO:0005886">
    <property type="term" value="C:plasma membrane"/>
    <property type="evidence" value="ECO:0007669"/>
    <property type="project" value="UniProtKB-SubCell"/>
</dbReference>
<feature type="transmembrane region" description="Helical" evidence="7">
    <location>
        <begin position="93"/>
        <end position="114"/>
    </location>
</feature>
<organism evidence="9 10">
    <name type="scientific">Cytobacillus praedii</name>
    <dbReference type="NCBI Taxonomy" id="1742358"/>
    <lineage>
        <taxon>Bacteria</taxon>
        <taxon>Bacillati</taxon>
        <taxon>Bacillota</taxon>
        <taxon>Bacilli</taxon>
        <taxon>Bacillales</taxon>
        <taxon>Bacillaceae</taxon>
        <taxon>Cytobacillus</taxon>
    </lineage>
</organism>
<gene>
    <name evidence="9" type="ORF">E0Y62_01075</name>
</gene>
<dbReference type="EMBL" id="SJTH01000001">
    <property type="protein sequence ID" value="TCJ06425.1"/>
    <property type="molecule type" value="Genomic_DNA"/>
</dbReference>
<dbReference type="InterPro" id="IPR000620">
    <property type="entry name" value="EamA_dom"/>
</dbReference>
<dbReference type="Proteomes" id="UP000293846">
    <property type="component" value="Unassembled WGS sequence"/>
</dbReference>
<keyword evidence="10" id="KW-1185">Reference proteome</keyword>
<evidence type="ECO:0000256" key="4">
    <source>
        <dbReference type="ARBA" id="ARBA00022692"/>
    </source>
</evidence>
<feature type="transmembrane region" description="Helical" evidence="7">
    <location>
        <begin position="206"/>
        <end position="233"/>
    </location>
</feature>
<dbReference type="Gene3D" id="1.10.3730.20">
    <property type="match status" value="2"/>
</dbReference>
<comment type="subcellular location">
    <subcellularLocation>
        <location evidence="1">Cell membrane</location>
        <topology evidence="1">Multi-pass membrane protein</topology>
    </subcellularLocation>
</comment>
<dbReference type="PANTHER" id="PTHR32322">
    <property type="entry name" value="INNER MEMBRANE TRANSPORTER"/>
    <property type="match status" value="1"/>
</dbReference>
<feature type="transmembrane region" description="Helical" evidence="7">
    <location>
        <begin position="183"/>
        <end position="200"/>
    </location>
</feature>
<name>A0A4R1B1W4_9BACI</name>
<dbReference type="Pfam" id="PF00892">
    <property type="entry name" value="EamA"/>
    <property type="match status" value="2"/>
</dbReference>
<evidence type="ECO:0000256" key="6">
    <source>
        <dbReference type="ARBA" id="ARBA00023136"/>
    </source>
</evidence>
<dbReference type="InterPro" id="IPR050638">
    <property type="entry name" value="AA-Vitamin_Transporters"/>
</dbReference>
<dbReference type="STRING" id="1742358.GCA_001439605_04624"/>
<reference evidence="9 10" key="1">
    <citation type="submission" date="2019-03" db="EMBL/GenBank/DDBJ databases">
        <authorList>
            <person name="Jensen L."/>
            <person name="Storgaard J."/>
            <person name="Sulaj E."/>
            <person name="Schramm A."/>
            <person name="Marshall I.P.G."/>
        </authorList>
    </citation>
    <scope>NUCLEOTIDE SEQUENCE [LARGE SCALE GENOMIC DNA]</scope>
    <source>
        <strain evidence="9 10">2017H2G3</strain>
    </source>
</reference>
<dbReference type="AlphaFoldDB" id="A0A4R1B1W4"/>
<evidence type="ECO:0000256" key="5">
    <source>
        <dbReference type="ARBA" id="ARBA00022989"/>
    </source>
</evidence>
<keyword evidence="6 7" id="KW-0472">Membrane</keyword>
<evidence type="ECO:0000313" key="9">
    <source>
        <dbReference type="EMBL" id="TCJ06425.1"/>
    </source>
</evidence>
<keyword evidence="3" id="KW-1003">Cell membrane</keyword>
<feature type="transmembrane region" description="Helical" evidence="7">
    <location>
        <begin position="245"/>
        <end position="265"/>
    </location>
</feature>
<feature type="domain" description="EamA" evidence="8">
    <location>
        <begin position="152"/>
        <end position="286"/>
    </location>
</feature>
<keyword evidence="5 7" id="KW-1133">Transmembrane helix</keyword>
<evidence type="ECO:0000313" key="10">
    <source>
        <dbReference type="Proteomes" id="UP000293846"/>
    </source>
</evidence>
<sequence length="307" mass="33219">MKIAYFQLALSMAFVGANVAVGKIIVEEVPIFLFSEIRFLIALLFLIPMMLISRPQAVKLQKSHWGYLILQSFFGVFLFSVLMLYGVRFTSATAAGIITSTVPAVIALLSFFFLKERITSPQAISICLAVLGISIITFQTNSSTLGSSSFLFGNLLVFGAVISEALFTIFAKKLSGVLTPIQMAAGVNVIGFILFLPFSIKEAVTYNFSALGLSVYLLIVYYAITASVLSFVLWYKGVAKVSANIAGIFTGFIPITATLIGIVLLKEPFGLNQLVGIMCVLGAIYLGTRGVSIKNAEQASQHTKTYH</sequence>
<evidence type="ECO:0000256" key="1">
    <source>
        <dbReference type="ARBA" id="ARBA00004651"/>
    </source>
</evidence>
<comment type="similarity">
    <text evidence="2">Belongs to the EamA transporter family.</text>
</comment>
<keyword evidence="4 7" id="KW-0812">Transmembrane</keyword>
<dbReference type="SUPFAM" id="SSF103481">
    <property type="entry name" value="Multidrug resistance efflux transporter EmrE"/>
    <property type="match status" value="2"/>
</dbReference>
<evidence type="ECO:0000256" key="7">
    <source>
        <dbReference type="SAM" id="Phobius"/>
    </source>
</evidence>
<feature type="transmembrane region" description="Helical" evidence="7">
    <location>
        <begin position="121"/>
        <end position="138"/>
    </location>
</feature>
<comment type="caution">
    <text evidence="9">The sequence shown here is derived from an EMBL/GenBank/DDBJ whole genome shotgun (WGS) entry which is preliminary data.</text>
</comment>